<gene>
    <name evidence="3 5" type="primary">menH</name>
    <name evidence="5" type="ORF">F9U64_13310</name>
</gene>
<protein>
    <recommendedName>
        <fullName evidence="3">Putative 2-succinyl-6-hydroxy-2,4-cyclohexadiene-1-carboxylate synthase</fullName>
        <shortName evidence="3">SHCHC synthase</shortName>
        <ecNumber evidence="3">4.2.99.20</ecNumber>
    </recommendedName>
</protein>
<dbReference type="PRINTS" id="PR00111">
    <property type="entry name" value="ABHYDROLASE"/>
</dbReference>
<keyword evidence="6" id="KW-1185">Reference proteome</keyword>
<evidence type="ECO:0000256" key="1">
    <source>
        <dbReference type="ARBA" id="ARBA00022428"/>
    </source>
</evidence>
<proteinExistence type="inferred from homology"/>
<evidence type="ECO:0000256" key="3">
    <source>
        <dbReference type="HAMAP-Rule" id="MF_01660"/>
    </source>
</evidence>
<comment type="subunit">
    <text evidence="3">Monomer.</text>
</comment>
<dbReference type="OrthoDB" id="9808398at2"/>
<dbReference type="PANTHER" id="PTHR42916">
    <property type="entry name" value="2-SUCCINYL-5-ENOLPYRUVYL-6-HYDROXY-3-CYCLOHEXENE-1-CARBOXYLATE SYNTHASE"/>
    <property type="match status" value="1"/>
</dbReference>
<comment type="catalytic activity">
    <reaction evidence="3">
        <text>5-enolpyruvoyl-6-hydroxy-2-succinyl-cyclohex-3-ene-1-carboxylate = (1R,6R)-6-hydroxy-2-succinyl-cyclohexa-2,4-diene-1-carboxylate + pyruvate</text>
        <dbReference type="Rhea" id="RHEA:25597"/>
        <dbReference type="ChEBI" id="CHEBI:15361"/>
        <dbReference type="ChEBI" id="CHEBI:58689"/>
        <dbReference type="ChEBI" id="CHEBI:58818"/>
        <dbReference type="EC" id="4.2.99.20"/>
    </reaction>
</comment>
<accession>A0A7C8L6E5</accession>
<comment type="function">
    <text evidence="3">Catalyzes a proton abstraction reaction that results in 2,5-elimination of pyruvate from 2-succinyl-5-enolpyruvyl-6-hydroxy-3-cyclohexene-1-carboxylate (SEPHCHC) and the formation of 2-succinyl-6-hydroxy-2,4-cyclohexadiene-1-carboxylate (SHCHC).</text>
</comment>
<dbReference type="UniPathway" id="UPA00079"/>
<dbReference type="RefSeq" id="WP_153404299.1">
    <property type="nucleotide sequence ID" value="NZ_ML762432.1"/>
</dbReference>
<comment type="caution">
    <text evidence="5">The sequence shown here is derived from an EMBL/GenBank/DDBJ whole genome shotgun (WGS) entry which is preliminary data.</text>
</comment>
<comment type="similarity">
    <text evidence="3">Belongs to the AB hydrolase superfamily. MenH family.</text>
</comment>
<dbReference type="EC" id="4.2.99.20" evidence="3"/>
<dbReference type="SUPFAM" id="SSF53474">
    <property type="entry name" value="alpha/beta-Hydrolases"/>
    <property type="match status" value="1"/>
</dbReference>
<feature type="domain" description="AB hydrolase-1" evidence="4">
    <location>
        <begin position="20"/>
        <end position="249"/>
    </location>
</feature>
<dbReference type="InterPro" id="IPR029058">
    <property type="entry name" value="AB_hydrolase_fold"/>
</dbReference>
<reference evidence="5 6" key="1">
    <citation type="submission" date="2019-10" db="EMBL/GenBank/DDBJ databases">
        <title>Gracilibacillus sp. nov. isolated from rice seeds.</title>
        <authorList>
            <person name="He S."/>
        </authorList>
    </citation>
    <scope>NUCLEOTIDE SEQUENCE [LARGE SCALE GENOMIC DNA]</scope>
    <source>
        <strain evidence="5 6">TD8</strain>
    </source>
</reference>
<evidence type="ECO:0000259" key="4">
    <source>
        <dbReference type="Pfam" id="PF00561"/>
    </source>
</evidence>
<dbReference type="Pfam" id="PF00561">
    <property type="entry name" value="Abhydrolase_1"/>
    <property type="match status" value="1"/>
</dbReference>
<organism evidence="5 6">
    <name type="scientific">Gracilibacillus oryzae</name>
    <dbReference type="NCBI Taxonomy" id="1672701"/>
    <lineage>
        <taxon>Bacteria</taxon>
        <taxon>Bacillati</taxon>
        <taxon>Bacillota</taxon>
        <taxon>Bacilli</taxon>
        <taxon>Bacillales</taxon>
        <taxon>Bacillaceae</taxon>
        <taxon>Gracilibacillus</taxon>
    </lineage>
</organism>
<keyword evidence="2 3" id="KW-0456">Lyase</keyword>
<dbReference type="HAMAP" id="MF_01660">
    <property type="entry name" value="MenH"/>
    <property type="match status" value="1"/>
</dbReference>
<comment type="pathway">
    <text evidence="3">Quinol/quinone metabolism; 1,4-dihydroxy-2-naphthoate biosynthesis; 1,4-dihydroxy-2-naphthoate from chorismate: step 3/7.</text>
</comment>
<dbReference type="EMBL" id="WEID01000066">
    <property type="protein sequence ID" value="KAB8131471.1"/>
    <property type="molecule type" value="Genomic_DNA"/>
</dbReference>
<dbReference type="InterPro" id="IPR000073">
    <property type="entry name" value="AB_hydrolase_1"/>
</dbReference>
<evidence type="ECO:0000256" key="2">
    <source>
        <dbReference type="ARBA" id="ARBA00023239"/>
    </source>
</evidence>
<dbReference type="Gene3D" id="3.40.50.1820">
    <property type="entry name" value="alpha/beta hydrolase"/>
    <property type="match status" value="1"/>
</dbReference>
<dbReference type="Proteomes" id="UP000480246">
    <property type="component" value="Unassembled WGS sequence"/>
</dbReference>
<evidence type="ECO:0000313" key="5">
    <source>
        <dbReference type="EMBL" id="KAB8131471.1"/>
    </source>
</evidence>
<dbReference type="GO" id="GO:0009234">
    <property type="term" value="P:menaquinone biosynthetic process"/>
    <property type="evidence" value="ECO:0007669"/>
    <property type="project" value="UniProtKB-UniRule"/>
</dbReference>
<dbReference type="PANTHER" id="PTHR42916:SF1">
    <property type="entry name" value="PROTEIN PHYLLO, CHLOROPLASTIC"/>
    <property type="match status" value="1"/>
</dbReference>
<comment type="pathway">
    <text evidence="3">Quinol/quinone metabolism; menaquinone biosynthesis.</text>
</comment>
<evidence type="ECO:0000313" key="6">
    <source>
        <dbReference type="Proteomes" id="UP000480246"/>
    </source>
</evidence>
<dbReference type="InterPro" id="IPR022485">
    <property type="entry name" value="SHCHC_synthase_MenH"/>
</dbReference>
<keyword evidence="1 3" id="KW-0474">Menaquinone biosynthesis</keyword>
<dbReference type="GO" id="GO:0070205">
    <property type="term" value="F:2-succinyl-6-hydroxy-2,4-cyclohexadiene-1-carboxylate synthase activity"/>
    <property type="evidence" value="ECO:0007669"/>
    <property type="project" value="UniProtKB-UniRule"/>
</dbReference>
<dbReference type="NCBIfam" id="TIGR03695">
    <property type="entry name" value="menH_SHCHC"/>
    <property type="match status" value="1"/>
</dbReference>
<sequence length="271" mass="30927">MYYKVNDNSYWVETYGNGEPVIMLHGFTGSVQTWYSIKDMLLENYQVILIELPGHGRTEAVVDSMKACCHDLAVLFKQMNLSEFHLLGYSMGGRTALAFTIYYPHFVKTLLLESATAGIEDKTTKKDRVLHDHNLASYILRNSLEDFINKWEKTPLFATQLQLPTNVKAKIRKERLMQTKEGLASSLQTMGTGSMPSFWETLPQIICEVCIIVGADDKKFVQIGKRMKQMLVNSELRIVQNSGHAIHVEQTEIFGTIVNEFISRRRTSHVN</sequence>
<dbReference type="AlphaFoldDB" id="A0A7C8L6E5"/>
<name>A0A7C8L6E5_9BACI</name>
<dbReference type="UniPathway" id="UPA01057">
    <property type="reaction ID" value="UER00900"/>
</dbReference>